<dbReference type="STRING" id="390640.SAMN04488034_102439"/>
<dbReference type="RefSeq" id="WP_093112751.1">
    <property type="nucleotide sequence ID" value="NZ_FNGG01000002.1"/>
</dbReference>
<dbReference type="OrthoDB" id="9786766at2"/>
<proteinExistence type="predicted"/>
<dbReference type="EMBL" id="FNUG01000002">
    <property type="protein sequence ID" value="SEE81029.1"/>
    <property type="molecule type" value="Genomic_DNA"/>
</dbReference>
<dbReference type="AlphaFoldDB" id="A0A1H5LVH1"/>
<feature type="domain" description="DUF5916" evidence="1">
    <location>
        <begin position="234"/>
        <end position="810"/>
    </location>
</feature>
<evidence type="ECO:0000259" key="1">
    <source>
        <dbReference type="Pfam" id="PF19313"/>
    </source>
</evidence>
<evidence type="ECO:0000313" key="2">
    <source>
        <dbReference type="EMBL" id="SEE81029.1"/>
    </source>
</evidence>
<sequence length="811" mass="94229">MPRIFFFFLLLLLLPQLLFSQLQKKYEKKEYQIQRITDAPKIDGILDDSTWKDISVATDFVMVDPGDGDPSPATHPTEVKLAYDDEAIYVAAAMYDNEPHRIRREFAQRDNLPIADFFIVDFNTYNDGENQTRFILTAAGTLADAKMKGQNEDYSYNVVWEGMVSIDEKGWYAEMKIPYSALRFPEKEEQLWSMQLARKINHRNETYVWNYIDKSVGKLTHYNGLLKGITNIDPPVRLSFYPYVSGEVENYDGDTQTAFNAGMDLKYGINEAFTLDATLIPDFGQTAYDEVELNLGPFEQTFGENRAFFTEGTELFTKGDLFYSRRIGDTPTGFNEAQDAKLENEEIIDNPEKTDLLNALKISGRTEGGLGIGFFNAITETQKARYRNRTTGETRELVTEPFTNYNIFVLDQQFDQKSSISLINTNVTREGHFRDGNVTGFLFDIFNKNSSFNFAGEAKMSNVNLPAQNLTGFASTLEFSRTKGKFRYGVKHDFANETYNINDLGLLFFNNYNNFYWETSYRIFEPSGIFNDYNIQLFGNHQRRYDPDVGVTTNFGASFFGMTTQRFAFGGNLNYSTPFKDFFEPRRENRFIEYPENWYVQGWISSDYRKRFAVDSRLGYNSYLGTDHGQLNFSFSPRFRVNNRFLLVYSFEYMQENNRDSFVELLPQNIVFGNRDRESIENSLQGTYNFSTNDALNLSFRNFWSAANFTQGEFSSLQQNGKLTPYSYEVDEENDPNAHFNIWNLDLSYQWRFAPGSEMILLYRNSIFNLDDQSHLLYTESLENLFQQPGRHNLSLRIVYYLDYNRIRSII</sequence>
<gene>
    <name evidence="2" type="ORF">SAMN04488034_102439</name>
</gene>
<dbReference type="Gene3D" id="2.60.40.1190">
    <property type="match status" value="1"/>
</dbReference>
<dbReference type="SUPFAM" id="SSF49344">
    <property type="entry name" value="CBD9-like"/>
    <property type="match status" value="1"/>
</dbReference>
<name>A0A1H5LVH1_9FLAO</name>
<keyword evidence="3" id="KW-1185">Reference proteome</keyword>
<dbReference type="Proteomes" id="UP000199448">
    <property type="component" value="Unassembled WGS sequence"/>
</dbReference>
<evidence type="ECO:0000313" key="3">
    <source>
        <dbReference type="Proteomes" id="UP000199448"/>
    </source>
</evidence>
<accession>A0A1H5LVH1</accession>
<protein>
    <recommendedName>
        <fullName evidence="1">DUF5916 domain-containing protein</fullName>
    </recommendedName>
</protein>
<dbReference type="CDD" id="cd09618">
    <property type="entry name" value="CBM9_like_2"/>
    <property type="match status" value="1"/>
</dbReference>
<dbReference type="InterPro" id="IPR045670">
    <property type="entry name" value="DUF5916"/>
</dbReference>
<organism evidence="2 3">
    <name type="scientific">Salinimicrobium catena</name>
    <dbReference type="NCBI Taxonomy" id="390640"/>
    <lineage>
        <taxon>Bacteria</taxon>
        <taxon>Pseudomonadati</taxon>
        <taxon>Bacteroidota</taxon>
        <taxon>Flavobacteriia</taxon>
        <taxon>Flavobacteriales</taxon>
        <taxon>Flavobacteriaceae</taxon>
        <taxon>Salinimicrobium</taxon>
    </lineage>
</organism>
<reference evidence="2 3" key="1">
    <citation type="submission" date="2016-10" db="EMBL/GenBank/DDBJ databases">
        <authorList>
            <person name="de Groot N.N."/>
        </authorList>
    </citation>
    <scope>NUCLEOTIDE SEQUENCE [LARGE SCALE GENOMIC DNA]</scope>
    <source>
        <strain evidence="2 3">DSM 23553</strain>
    </source>
</reference>
<dbReference type="Pfam" id="PF19313">
    <property type="entry name" value="DUF5916"/>
    <property type="match status" value="1"/>
</dbReference>